<evidence type="ECO:0000313" key="2">
    <source>
        <dbReference type="Proteomes" id="UP000729733"/>
    </source>
</evidence>
<proteinExistence type="predicted"/>
<comment type="caution">
    <text evidence="1">The sequence shown here is derived from an EMBL/GenBank/DDBJ whole genome shotgun (WGS) entry which is preliminary data.</text>
</comment>
<evidence type="ECO:0000313" key="1">
    <source>
        <dbReference type="EMBL" id="MCC0177268.1"/>
    </source>
</evidence>
<sequence>MNRISLLLCGITLGSVILTSSSHKNSNKIMAATTEENTLALVANGEDFVRQGFTSKDGWEINFDRVYVNFSNAVAYSTKSSFEPQKGDTKKSIDYQNKVDFLTEAQTTDLAAGNGEAKPILVSEVEVNTGFYNALSWKLDTAGGDSAIAGKTIALIGKAVKDGQTINFDLGFNNPTEYICGEFVGDERQGIVTADSPGQVEATLHFDHIFGDLDTPPEEALNQDALGFEPIAKLASNGTVNLDDTDLASQLSPKDYQKLTKAIAGLGHVGEGHCVINQQ</sequence>
<protein>
    <submittedName>
        <fullName evidence="1">DUF4382 domain-containing protein</fullName>
    </submittedName>
</protein>
<name>A0A964FH93_9CYAN</name>
<dbReference type="RefSeq" id="WP_229640328.1">
    <property type="nucleotide sequence ID" value="NZ_JADWDC010000019.1"/>
</dbReference>
<dbReference type="AlphaFoldDB" id="A0A964FH93"/>
<keyword evidence="2" id="KW-1185">Reference proteome</keyword>
<dbReference type="EMBL" id="JADWDC010000019">
    <property type="protein sequence ID" value="MCC0177268.1"/>
    <property type="molecule type" value="Genomic_DNA"/>
</dbReference>
<reference evidence="1" key="1">
    <citation type="journal article" date="2021" name="Antonie Van Leeuwenhoek">
        <title>Draft genome and description of Waterburya agarophytonicola gen. nov. sp. nov. (Pleurocapsales, Cyanobacteria): a seaweed symbiont.</title>
        <authorList>
            <person name="Bonthond G."/>
            <person name="Shalygin S."/>
            <person name="Bayer T."/>
            <person name="Weinberger F."/>
        </authorList>
    </citation>
    <scope>NUCLEOTIDE SEQUENCE</scope>
    <source>
        <strain evidence="1">KI4</strain>
    </source>
</reference>
<accession>A0A964FH93</accession>
<dbReference type="Proteomes" id="UP000729733">
    <property type="component" value="Unassembled WGS sequence"/>
</dbReference>
<organism evidence="1 2">
    <name type="scientific">Waterburya agarophytonicola KI4</name>
    <dbReference type="NCBI Taxonomy" id="2874699"/>
    <lineage>
        <taxon>Bacteria</taxon>
        <taxon>Bacillati</taxon>
        <taxon>Cyanobacteriota</taxon>
        <taxon>Cyanophyceae</taxon>
        <taxon>Pleurocapsales</taxon>
        <taxon>Hyellaceae</taxon>
        <taxon>Waterburya</taxon>
        <taxon>Waterburya agarophytonicola</taxon>
    </lineage>
</organism>
<gene>
    <name evidence="1" type="ORF">I4641_09795</name>
</gene>